<dbReference type="InterPro" id="IPR029229">
    <property type="entry name" value="Alkyl_sulf_C"/>
</dbReference>
<protein>
    <recommendedName>
        <fullName evidence="8">Alkyl sulfatase dimerisation domain-containing protein</fullName>
    </recommendedName>
</protein>
<dbReference type="InterPro" id="IPR029228">
    <property type="entry name" value="Alkyl_sulf_dimr"/>
</dbReference>
<dbReference type="Gene3D" id="1.25.40.880">
    <property type="entry name" value="Alkyl sulfatase, dimerisation domain"/>
    <property type="match status" value="1"/>
</dbReference>
<evidence type="ECO:0000256" key="3">
    <source>
        <dbReference type="ARBA" id="ARBA00022833"/>
    </source>
</evidence>
<accession>A0ABY5NL47</accession>
<name>A0ABY5NL47_9MICO</name>
<dbReference type="InterPro" id="IPR036527">
    <property type="entry name" value="SCP2_sterol-bd_dom_sf"/>
</dbReference>
<gene>
    <name evidence="6" type="ORF">L2X98_22420</name>
</gene>
<keyword evidence="1" id="KW-0479">Metal-binding</keyword>
<evidence type="ECO:0000256" key="2">
    <source>
        <dbReference type="ARBA" id="ARBA00022801"/>
    </source>
</evidence>
<evidence type="ECO:0008006" key="8">
    <source>
        <dbReference type="Google" id="ProtNLM"/>
    </source>
</evidence>
<evidence type="ECO:0000256" key="1">
    <source>
        <dbReference type="ARBA" id="ARBA00022723"/>
    </source>
</evidence>
<dbReference type="SUPFAM" id="SSF55718">
    <property type="entry name" value="SCP-like"/>
    <property type="match status" value="1"/>
</dbReference>
<organism evidence="6 7">
    <name type="scientific">Microbacterium elymi</name>
    <dbReference type="NCBI Taxonomy" id="2909587"/>
    <lineage>
        <taxon>Bacteria</taxon>
        <taxon>Bacillati</taxon>
        <taxon>Actinomycetota</taxon>
        <taxon>Actinomycetes</taxon>
        <taxon>Micrococcales</taxon>
        <taxon>Microbacteriaceae</taxon>
        <taxon>Microbacterium</taxon>
    </lineage>
</organism>
<dbReference type="PANTHER" id="PTHR43223">
    <property type="entry name" value="ALKYL/ARYL-SULFATASE"/>
    <property type="match status" value="1"/>
</dbReference>
<dbReference type="PANTHER" id="PTHR43223:SF1">
    <property type="entry name" value="ALKYL_ARYL-SULFATASE BDS1"/>
    <property type="match status" value="1"/>
</dbReference>
<feature type="domain" description="Alkyl sulfatase dimerisation" evidence="4">
    <location>
        <begin position="9"/>
        <end position="147"/>
    </location>
</feature>
<evidence type="ECO:0000313" key="7">
    <source>
        <dbReference type="Proteomes" id="UP001054811"/>
    </source>
</evidence>
<reference evidence="6" key="1">
    <citation type="submission" date="2022-01" db="EMBL/GenBank/DDBJ databases">
        <title>Microbacterium eymi and Microbacterium rhizovicinus sp. nov., isolated from the rhizospheric soil of Elymus tsukushiensis, a plant native to the Dokdo Islands, Republic of Korea.</title>
        <authorList>
            <person name="Hwang Y.J."/>
        </authorList>
    </citation>
    <scope>NUCLEOTIDE SEQUENCE</scope>
    <source>
        <strain evidence="6">KUDC0405</strain>
    </source>
</reference>
<dbReference type="InterPro" id="IPR052195">
    <property type="entry name" value="Bact_Alkyl/Aryl-Sulfatase"/>
</dbReference>
<dbReference type="Pfam" id="PF14863">
    <property type="entry name" value="Alkyl_sulf_dimr"/>
    <property type="match status" value="1"/>
</dbReference>
<keyword evidence="7" id="KW-1185">Reference proteome</keyword>
<dbReference type="RefSeq" id="WP_259612543.1">
    <property type="nucleotide sequence ID" value="NZ_CP091139.2"/>
</dbReference>
<keyword evidence="2" id="KW-0378">Hydrolase</keyword>
<dbReference type="InterPro" id="IPR038536">
    <property type="entry name" value="Alkyl/aryl-sulf_dimr_sf"/>
</dbReference>
<sequence>MRLTNRGFTGTEIAEMIQMPPALEASWSTHGYYGSVSHNVKAIYQRYMGWFDGNPARLWPHPPQALAERYVKALGGIDHVIEVAQTAYDEGDFRWAATLLDHVVFVDATHAAGRALYADTLEQLGYGSENGTWRNFFLSGATELREGNFGTPTVTNAPLIVAQLTPEQAFDAIAITVDGPKAWDLNLAFDVTFSDLDRSFHLEARTTGC</sequence>
<dbReference type="Pfam" id="PF14864">
    <property type="entry name" value="Alkyl_sulf_C"/>
    <property type="match status" value="1"/>
</dbReference>
<evidence type="ECO:0000259" key="4">
    <source>
        <dbReference type="Pfam" id="PF14863"/>
    </source>
</evidence>
<dbReference type="Proteomes" id="UP001054811">
    <property type="component" value="Chromosome"/>
</dbReference>
<feature type="domain" description="Alkyl sulfatase C-terminal" evidence="5">
    <location>
        <begin position="155"/>
        <end position="203"/>
    </location>
</feature>
<dbReference type="EMBL" id="CP091139">
    <property type="protein sequence ID" value="UUT35908.1"/>
    <property type="molecule type" value="Genomic_DNA"/>
</dbReference>
<dbReference type="InterPro" id="IPR036866">
    <property type="entry name" value="RibonucZ/Hydroxyglut_hydro"/>
</dbReference>
<proteinExistence type="predicted"/>
<evidence type="ECO:0000313" key="6">
    <source>
        <dbReference type="EMBL" id="UUT35908.1"/>
    </source>
</evidence>
<keyword evidence="3" id="KW-0862">Zinc</keyword>
<dbReference type="Gene3D" id="3.30.1050.10">
    <property type="entry name" value="SCP2 sterol-binding domain"/>
    <property type="match status" value="1"/>
</dbReference>
<dbReference type="SUPFAM" id="SSF56281">
    <property type="entry name" value="Metallo-hydrolase/oxidoreductase"/>
    <property type="match status" value="1"/>
</dbReference>
<evidence type="ECO:0000259" key="5">
    <source>
        <dbReference type="Pfam" id="PF14864"/>
    </source>
</evidence>